<evidence type="ECO:0000256" key="2">
    <source>
        <dbReference type="SAM" id="Phobius"/>
    </source>
</evidence>
<dbReference type="AlphaFoldDB" id="A0A0R3WSY3"/>
<proteinExistence type="predicted"/>
<dbReference type="Proteomes" id="UP000274429">
    <property type="component" value="Unassembled WGS sequence"/>
</dbReference>
<evidence type="ECO:0000313" key="4">
    <source>
        <dbReference type="Proteomes" id="UP000274429"/>
    </source>
</evidence>
<evidence type="ECO:0000256" key="1">
    <source>
        <dbReference type="SAM" id="MobiDB-lite"/>
    </source>
</evidence>
<organism evidence="5">
    <name type="scientific">Hydatigena taeniaeformis</name>
    <name type="common">Feline tapeworm</name>
    <name type="synonym">Taenia taeniaeformis</name>
    <dbReference type="NCBI Taxonomy" id="6205"/>
    <lineage>
        <taxon>Eukaryota</taxon>
        <taxon>Metazoa</taxon>
        <taxon>Spiralia</taxon>
        <taxon>Lophotrochozoa</taxon>
        <taxon>Platyhelminthes</taxon>
        <taxon>Cestoda</taxon>
        <taxon>Eucestoda</taxon>
        <taxon>Cyclophyllidea</taxon>
        <taxon>Taeniidae</taxon>
        <taxon>Hydatigera</taxon>
    </lineage>
</organism>
<dbReference type="EMBL" id="UYWX01003172">
    <property type="protein sequence ID" value="VDM23593.1"/>
    <property type="molecule type" value="Genomic_DNA"/>
</dbReference>
<name>A0A0R3WSY3_HYDTA</name>
<gene>
    <name evidence="3" type="ORF">TTAC_LOCUS3858</name>
</gene>
<feature type="compositionally biased region" description="Low complexity" evidence="1">
    <location>
        <begin position="326"/>
        <end position="354"/>
    </location>
</feature>
<keyword evidence="2" id="KW-0812">Transmembrane</keyword>
<keyword evidence="4" id="KW-1185">Reference proteome</keyword>
<feature type="transmembrane region" description="Helical" evidence="2">
    <location>
        <begin position="43"/>
        <end position="66"/>
    </location>
</feature>
<dbReference type="STRING" id="6205.A0A0R3WSY3"/>
<sequence length="401" mass="43482">MQWISLANRTRKNLVCYFVDEVPADQDTSFLGQFLSLGLTTSVSIVVAAVLFIVLCLGCIICFCCCRNRSNTRTTNSSTPVVHTTFNGVNRTCSGEVIAPNVDPSSLLNGVGKSPDAFHSQILPPSIQQQQMVLPPAKSMGDLFHQTQLSPNSPMLRHFQEYPSTPQPPTSGSWSTQPICYPTAHHQQWFLQQQQTQSHQQQVSQQLPLSPQNQASNRASGWLEKRYMSDYFVDPLVNLTNTGSWCNSRFPYQHPETSPLVADGGIVYLGEIGGGSGSGGSRLASGTRRPRRRSGRAMDTQSSSSIGCGPSTRGAQSAEGAPRTASNSSHSIGPSWSSSRGTTANNPSANSSANICPHHHHHHHHRRRRRHGGGSGGSSGKQSTRNHSTNSSEKIAFPVEL</sequence>
<feature type="compositionally biased region" description="Polar residues" evidence="1">
    <location>
        <begin position="381"/>
        <end position="393"/>
    </location>
</feature>
<feature type="compositionally biased region" description="Basic residues" evidence="1">
    <location>
        <begin position="357"/>
        <end position="372"/>
    </location>
</feature>
<protein>
    <submittedName>
        <fullName evidence="5">Protein tweety homolog</fullName>
    </submittedName>
</protein>
<reference evidence="5" key="1">
    <citation type="submission" date="2017-02" db="UniProtKB">
        <authorList>
            <consortium name="WormBaseParasite"/>
        </authorList>
    </citation>
    <scope>IDENTIFICATION</scope>
</reference>
<feature type="compositionally biased region" description="Low complexity" evidence="1">
    <location>
        <begin position="193"/>
        <end position="214"/>
    </location>
</feature>
<feature type="region of interest" description="Disordered" evidence="1">
    <location>
        <begin position="193"/>
        <end position="217"/>
    </location>
</feature>
<keyword evidence="2" id="KW-1133">Transmembrane helix</keyword>
<reference evidence="3 4" key="2">
    <citation type="submission" date="2018-11" db="EMBL/GenBank/DDBJ databases">
        <authorList>
            <consortium name="Pathogen Informatics"/>
        </authorList>
    </citation>
    <scope>NUCLEOTIDE SEQUENCE [LARGE SCALE GENOMIC DNA]</scope>
</reference>
<feature type="region of interest" description="Disordered" evidence="1">
    <location>
        <begin position="272"/>
        <end position="401"/>
    </location>
</feature>
<accession>A0A0R3WSY3</accession>
<dbReference type="WBParaSite" id="TTAC_0000387301-mRNA-1">
    <property type="protein sequence ID" value="TTAC_0000387301-mRNA-1"/>
    <property type="gene ID" value="TTAC_0000387301"/>
</dbReference>
<evidence type="ECO:0000313" key="5">
    <source>
        <dbReference type="WBParaSite" id="TTAC_0000387301-mRNA-1"/>
    </source>
</evidence>
<keyword evidence="2" id="KW-0472">Membrane</keyword>
<evidence type="ECO:0000313" key="3">
    <source>
        <dbReference type="EMBL" id="VDM23593.1"/>
    </source>
</evidence>